<dbReference type="PANTHER" id="PTHR21174:SF0">
    <property type="entry name" value="HD PHOSPHOHYDROLASE FAMILY PROTEIN-RELATED"/>
    <property type="match status" value="1"/>
</dbReference>
<sequence length="224" mass="24636">MNHPQESSAVNRLQAYWARSCPALPAAVSAQLFARVLAGWSEPQRAYHTTQHLLESLDLLHAWRGVQDWPKAVALALFFHDVVYDPKRSDNEDMSARIAREMLAQMQAGPELAQAIVALIDVTKHAATPRTEDEKLIVDIDLAILGATPQRYAQYQAQVRQEYAHVPEALFLRGRLAVLEAFLRTGPGLYHTVRGRNAFAGAAARNLAAEVAQLRAAIGDLGPG</sequence>
<accession>A0A6N1XCG7</accession>
<name>A0A6N1XCG7_9BURK</name>
<protein>
    <submittedName>
        <fullName evidence="1">N-methyl-D-aspartate receptor NMDAR2C subunit</fullName>
    </submittedName>
</protein>
<dbReference type="Proteomes" id="UP000509579">
    <property type="component" value="Plasmid unnamed1"/>
</dbReference>
<gene>
    <name evidence="1" type="ORF">HUK68_21975</name>
</gene>
<keyword evidence="1" id="KW-0675">Receptor</keyword>
<keyword evidence="2" id="KW-1185">Reference proteome</keyword>
<geneLocation type="plasmid" evidence="1 2">
    <name>unnamed1</name>
</geneLocation>
<dbReference type="AlphaFoldDB" id="A0A6N1XCG7"/>
<evidence type="ECO:0000313" key="1">
    <source>
        <dbReference type="EMBL" id="QKV55580.1"/>
    </source>
</evidence>
<dbReference type="KEGG" id="aant:HUK68_21975"/>
<dbReference type="PIRSF" id="PIRSF035170">
    <property type="entry name" value="HD_phosphohydro"/>
    <property type="match status" value="1"/>
</dbReference>
<dbReference type="EMBL" id="CP054841">
    <property type="protein sequence ID" value="QKV55580.1"/>
    <property type="molecule type" value="Genomic_DNA"/>
</dbReference>
<keyword evidence="1" id="KW-0614">Plasmid</keyword>
<proteinExistence type="predicted"/>
<dbReference type="InterPro" id="IPR009218">
    <property type="entry name" value="HD_phosphohydro"/>
</dbReference>
<reference evidence="1 2" key="1">
    <citation type="submission" date="2020-06" db="EMBL/GenBank/DDBJ databases">
        <title>Acidovorax antarctica sp. nov., isolated from Corinth ice sheet soil, Antarctic Fields Peninsula.</title>
        <authorList>
            <person name="Xu Q."/>
            <person name="Peng F."/>
        </authorList>
    </citation>
    <scope>NUCLEOTIDE SEQUENCE [LARGE SCALE GENOMIC DNA]</scope>
    <source>
        <strain evidence="1 2">16-35-5</strain>
        <plasmid evidence="1 2">unnamed1</plasmid>
    </source>
</reference>
<dbReference type="RefSeq" id="WP_175506366.1">
    <property type="nucleotide sequence ID" value="NZ_CP054841.1"/>
</dbReference>
<dbReference type="SUPFAM" id="SSF109604">
    <property type="entry name" value="HD-domain/PDEase-like"/>
    <property type="match status" value="1"/>
</dbReference>
<dbReference type="Gene3D" id="1.10.3210.10">
    <property type="entry name" value="Hypothetical protein af1432"/>
    <property type="match status" value="1"/>
</dbReference>
<organism evidence="1 2">
    <name type="scientific">Comamonas antarctica</name>
    <dbReference type="NCBI Taxonomy" id="2743470"/>
    <lineage>
        <taxon>Bacteria</taxon>
        <taxon>Pseudomonadati</taxon>
        <taxon>Pseudomonadota</taxon>
        <taxon>Betaproteobacteria</taxon>
        <taxon>Burkholderiales</taxon>
        <taxon>Comamonadaceae</taxon>
        <taxon>Comamonas</taxon>
    </lineage>
</organism>
<dbReference type="PANTHER" id="PTHR21174">
    <property type="match status" value="1"/>
</dbReference>
<evidence type="ECO:0000313" key="2">
    <source>
        <dbReference type="Proteomes" id="UP000509579"/>
    </source>
</evidence>